<comment type="caution">
    <text evidence="1">The sequence shown here is derived from an EMBL/GenBank/DDBJ whole genome shotgun (WGS) entry which is preliminary data.</text>
</comment>
<keyword evidence="2" id="KW-1185">Reference proteome</keyword>
<protein>
    <submittedName>
        <fullName evidence="1">Uncharacterized protein</fullName>
    </submittedName>
</protein>
<accession>A0AAN9SJF4</accession>
<dbReference type="Proteomes" id="UP001386955">
    <property type="component" value="Unassembled WGS sequence"/>
</dbReference>
<dbReference type="EMBL" id="JAYMYS010000004">
    <property type="protein sequence ID" value="KAK7396649.1"/>
    <property type="molecule type" value="Genomic_DNA"/>
</dbReference>
<evidence type="ECO:0000313" key="1">
    <source>
        <dbReference type="EMBL" id="KAK7396649.1"/>
    </source>
</evidence>
<gene>
    <name evidence="1" type="ORF">VNO78_17804</name>
</gene>
<reference evidence="1 2" key="1">
    <citation type="submission" date="2024-01" db="EMBL/GenBank/DDBJ databases">
        <title>The genomes of 5 underutilized Papilionoideae crops provide insights into root nodulation and disease resistanc.</title>
        <authorList>
            <person name="Jiang F."/>
        </authorList>
    </citation>
    <scope>NUCLEOTIDE SEQUENCE [LARGE SCALE GENOMIC DNA]</scope>
    <source>
        <strain evidence="1">DUOXIRENSHENG_FW03</strain>
        <tissue evidence="1">Leaves</tissue>
    </source>
</reference>
<dbReference type="AlphaFoldDB" id="A0AAN9SJF4"/>
<proteinExistence type="predicted"/>
<name>A0AAN9SJF4_PSOTE</name>
<evidence type="ECO:0000313" key="2">
    <source>
        <dbReference type="Proteomes" id="UP001386955"/>
    </source>
</evidence>
<sequence>MNWSWTTIHVTCSKRALVMETTFGMCLSCRNDSGLGFTLEPAMDNDSWIRLGFIGEPTMDENSCHTFGTCLSCGNGSGLGFTTEQTMDDNNGLGMFRTDIWNVP</sequence>
<organism evidence="1 2">
    <name type="scientific">Psophocarpus tetragonolobus</name>
    <name type="common">Winged bean</name>
    <name type="synonym">Dolichos tetragonolobus</name>
    <dbReference type="NCBI Taxonomy" id="3891"/>
    <lineage>
        <taxon>Eukaryota</taxon>
        <taxon>Viridiplantae</taxon>
        <taxon>Streptophyta</taxon>
        <taxon>Embryophyta</taxon>
        <taxon>Tracheophyta</taxon>
        <taxon>Spermatophyta</taxon>
        <taxon>Magnoliopsida</taxon>
        <taxon>eudicotyledons</taxon>
        <taxon>Gunneridae</taxon>
        <taxon>Pentapetalae</taxon>
        <taxon>rosids</taxon>
        <taxon>fabids</taxon>
        <taxon>Fabales</taxon>
        <taxon>Fabaceae</taxon>
        <taxon>Papilionoideae</taxon>
        <taxon>50 kb inversion clade</taxon>
        <taxon>NPAAA clade</taxon>
        <taxon>indigoferoid/millettioid clade</taxon>
        <taxon>Phaseoleae</taxon>
        <taxon>Psophocarpus</taxon>
    </lineage>
</organism>